<name>A0A4C1X4U2_EUMVA</name>
<dbReference type="EMBL" id="BGZK01000728">
    <property type="protein sequence ID" value="GBP58160.1"/>
    <property type="molecule type" value="Genomic_DNA"/>
</dbReference>
<dbReference type="AlphaFoldDB" id="A0A4C1X4U2"/>
<reference evidence="1 2" key="1">
    <citation type="journal article" date="2019" name="Commun. Biol.">
        <title>The bagworm genome reveals a unique fibroin gene that provides high tensile strength.</title>
        <authorList>
            <person name="Kono N."/>
            <person name="Nakamura H."/>
            <person name="Ohtoshi R."/>
            <person name="Tomita M."/>
            <person name="Numata K."/>
            <person name="Arakawa K."/>
        </authorList>
    </citation>
    <scope>NUCLEOTIDE SEQUENCE [LARGE SCALE GENOMIC DNA]</scope>
</reference>
<comment type="caution">
    <text evidence="1">The sequence shown here is derived from an EMBL/GenBank/DDBJ whole genome shotgun (WGS) entry which is preliminary data.</text>
</comment>
<evidence type="ECO:0000313" key="2">
    <source>
        <dbReference type="Proteomes" id="UP000299102"/>
    </source>
</evidence>
<gene>
    <name evidence="1" type="ORF">EVAR_86322_1</name>
</gene>
<protein>
    <submittedName>
        <fullName evidence="1">Uncharacterized protein</fullName>
    </submittedName>
</protein>
<proteinExistence type="predicted"/>
<sequence length="168" mass="18023">MSDIFAFRLATSWARSDMVGSACDLSTSLCCCKCDSCCGCVVLENGVARSCSDLFTLPSERCPAALVLLIADAVAAAAIAAVVASRTASQNLPCIRSRTVGTATLFFDIDPGPYRNEHRSRARSFVVLPHPFYSWVWVRDGGLIFCLMPGRLLVGDTTPTAQVAMVHI</sequence>
<evidence type="ECO:0000313" key="1">
    <source>
        <dbReference type="EMBL" id="GBP58160.1"/>
    </source>
</evidence>
<dbReference type="Proteomes" id="UP000299102">
    <property type="component" value="Unassembled WGS sequence"/>
</dbReference>
<organism evidence="1 2">
    <name type="scientific">Eumeta variegata</name>
    <name type="common">Bagworm moth</name>
    <name type="synonym">Eumeta japonica</name>
    <dbReference type="NCBI Taxonomy" id="151549"/>
    <lineage>
        <taxon>Eukaryota</taxon>
        <taxon>Metazoa</taxon>
        <taxon>Ecdysozoa</taxon>
        <taxon>Arthropoda</taxon>
        <taxon>Hexapoda</taxon>
        <taxon>Insecta</taxon>
        <taxon>Pterygota</taxon>
        <taxon>Neoptera</taxon>
        <taxon>Endopterygota</taxon>
        <taxon>Lepidoptera</taxon>
        <taxon>Glossata</taxon>
        <taxon>Ditrysia</taxon>
        <taxon>Tineoidea</taxon>
        <taxon>Psychidae</taxon>
        <taxon>Oiketicinae</taxon>
        <taxon>Eumeta</taxon>
    </lineage>
</organism>
<keyword evidence="2" id="KW-1185">Reference proteome</keyword>
<accession>A0A4C1X4U2</accession>